<evidence type="ECO:0000313" key="1">
    <source>
        <dbReference type="EMBL" id="SVC44732.1"/>
    </source>
</evidence>
<sequence length="104" mass="11060">VTSPENPRLSREDVAHVADLARLALTDDELDAFTGQLADVLDHAADLDALDLDDVPPMANPFPLVNVLRADEPGNDDVRAEVLAAAPSVEDGRFRVPPVLGEAP</sequence>
<dbReference type="InterPro" id="IPR036113">
    <property type="entry name" value="Asp/Glu-ADT_sf_sub_c"/>
</dbReference>
<organism evidence="1">
    <name type="scientific">marine metagenome</name>
    <dbReference type="NCBI Taxonomy" id="408172"/>
    <lineage>
        <taxon>unclassified sequences</taxon>
        <taxon>metagenomes</taxon>
        <taxon>ecological metagenomes</taxon>
    </lineage>
</organism>
<name>A0A382MBC5_9ZZZZ</name>
<feature type="non-terminal residue" evidence="1">
    <location>
        <position position="1"/>
    </location>
</feature>
<gene>
    <name evidence="1" type="ORF">METZ01_LOCUS297586</name>
</gene>
<dbReference type="Pfam" id="PF02686">
    <property type="entry name" value="GatC"/>
    <property type="match status" value="1"/>
</dbReference>
<dbReference type="SUPFAM" id="SSF141000">
    <property type="entry name" value="Glu-tRNAGln amidotransferase C subunit"/>
    <property type="match status" value="1"/>
</dbReference>
<accession>A0A382MBC5</accession>
<dbReference type="GO" id="GO:0070681">
    <property type="term" value="P:glutaminyl-tRNAGln biosynthesis via transamidation"/>
    <property type="evidence" value="ECO:0007669"/>
    <property type="project" value="TreeGrafter"/>
</dbReference>
<dbReference type="PANTHER" id="PTHR15004:SF0">
    <property type="entry name" value="GLUTAMYL-TRNA(GLN) AMIDOTRANSFERASE SUBUNIT C, MITOCHONDRIAL"/>
    <property type="match status" value="1"/>
</dbReference>
<dbReference type="EMBL" id="UINC01091739">
    <property type="protein sequence ID" value="SVC44732.1"/>
    <property type="molecule type" value="Genomic_DNA"/>
</dbReference>
<dbReference type="HAMAP" id="MF_00122">
    <property type="entry name" value="GatC"/>
    <property type="match status" value="1"/>
</dbReference>
<dbReference type="GO" id="GO:0006450">
    <property type="term" value="P:regulation of translational fidelity"/>
    <property type="evidence" value="ECO:0007669"/>
    <property type="project" value="InterPro"/>
</dbReference>
<reference evidence="1" key="1">
    <citation type="submission" date="2018-05" db="EMBL/GenBank/DDBJ databases">
        <authorList>
            <person name="Lanie J.A."/>
            <person name="Ng W.-L."/>
            <person name="Kazmierczak K.M."/>
            <person name="Andrzejewski T.M."/>
            <person name="Davidsen T.M."/>
            <person name="Wayne K.J."/>
            <person name="Tettelin H."/>
            <person name="Glass J.I."/>
            <person name="Rusch D."/>
            <person name="Podicherti R."/>
            <person name="Tsui H.-C.T."/>
            <person name="Winkler M.E."/>
        </authorList>
    </citation>
    <scope>NUCLEOTIDE SEQUENCE</scope>
</reference>
<protein>
    <submittedName>
        <fullName evidence="1">Uncharacterized protein</fullName>
    </submittedName>
</protein>
<proteinExistence type="inferred from homology"/>
<dbReference type="Gene3D" id="1.10.20.60">
    <property type="entry name" value="Glu-tRNAGln amidotransferase C subunit, N-terminal domain"/>
    <property type="match status" value="1"/>
</dbReference>
<dbReference type="PANTHER" id="PTHR15004">
    <property type="entry name" value="GLUTAMYL-TRNA(GLN) AMIDOTRANSFERASE SUBUNIT C, MITOCHONDRIAL"/>
    <property type="match status" value="1"/>
</dbReference>
<dbReference type="AlphaFoldDB" id="A0A382MBC5"/>
<dbReference type="InterPro" id="IPR003837">
    <property type="entry name" value="GatC"/>
</dbReference>
<dbReference type="NCBIfam" id="TIGR00135">
    <property type="entry name" value="gatC"/>
    <property type="match status" value="1"/>
</dbReference>